<accession>A0A6N2ZHT8</accession>
<evidence type="ECO:0000313" key="1">
    <source>
        <dbReference type="EMBL" id="VYT78243.1"/>
    </source>
</evidence>
<organism evidence="1">
    <name type="scientific">Paraprevotella clara</name>
    <dbReference type="NCBI Taxonomy" id="454154"/>
    <lineage>
        <taxon>Bacteria</taxon>
        <taxon>Pseudomonadati</taxon>
        <taxon>Bacteroidota</taxon>
        <taxon>Bacteroidia</taxon>
        <taxon>Bacteroidales</taxon>
        <taxon>Prevotellaceae</taxon>
        <taxon>Paraprevotella</taxon>
    </lineage>
</organism>
<reference evidence="1" key="1">
    <citation type="submission" date="2019-11" db="EMBL/GenBank/DDBJ databases">
        <authorList>
            <person name="Feng L."/>
        </authorList>
    </citation>
    <scope>NUCLEOTIDE SEQUENCE</scope>
    <source>
        <strain evidence="1">PclaraLFYP37</strain>
    </source>
</reference>
<dbReference type="AlphaFoldDB" id="A0A6N2ZHT8"/>
<protein>
    <submittedName>
        <fullName evidence="1">Uncharacterized protein</fullName>
    </submittedName>
</protein>
<name>A0A6N2ZHT8_9BACT</name>
<dbReference type="EMBL" id="CACRUT010000006">
    <property type="protein sequence ID" value="VYT78243.1"/>
    <property type="molecule type" value="Genomic_DNA"/>
</dbReference>
<sequence length="76" mass="8868">MRLIFYSAVNGTPICSVYAKEYLIYVYLCKPSSQIRAEASTQMSARRLIRLLFNSKRGDYPYFLPLTISYILHVRP</sequence>
<gene>
    <name evidence="1" type="ORF">PCLFYP37_01106</name>
</gene>
<proteinExistence type="predicted"/>